<accession>A0ABQ3ZEI6</accession>
<reference evidence="4 5" key="1">
    <citation type="submission" date="2021-01" db="EMBL/GenBank/DDBJ databases">
        <title>Whole genome shotgun sequence of Actinoplanes durhamensis NBRC 14914.</title>
        <authorList>
            <person name="Komaki H."/>
            <person name="Tamura T."/>
        </authorList>
    </citation>
    <scope>NUCLEOTIDE SEQUENCE [LARGE SCALE GENOMIC DNA]</scope>
    <source>
        <strain evidence="4 5">NBRC 14914</strain>
    </source>
</reference>
<dbReference type="SUPFAM" id="SSF51735">
    <property type="entry name" value="NAD(P)-binding Rossmann-fold domains"/>
    <property type="match status" value="1"/>
</dbReference>
<dbReference type="PRINTS" id="PR00081">
    <property type="entry name" value="GDHRDH"/>
</dbReference>
<comment type="caution">
    <text evidence="4">The sequence shown here is derived from an EMBL/GenBank/DDBJ whole genome shotgun (WGS) entry which is preliminary data.</text>
</comment>
<evidence type="ECO:0000313" key="4">
    <source>
        <dbReference type="EMBL" id="GIE07964.1"/>
    </source>
</evidence>
<organism evidence="4 5">
    <name type="scientific">Paractinoplanes durhamensis</name>
    <dbReference type="NCBI Taxonomy" id="113563"/>
    <lineage>
        <taxon>Bacteria</taxon>
        <taxon>Bacillati</taxon>
        <taxon>Actinomycetota</taxon>
        <taxon>Actinomycetes</taxon>
        <taxon>Micromonosporales</taxon>
        <taxon>Micromonosporaceae</taxon>
        <taxon>Paractinoplanes</taxon>
    </lineage>
</organism>
<evidence type="ECO:0000256" key="3">
    <source>
        <dbReference type="SAM" id="MobiDB-lite"/>
    </source>
</evidence>
<dbReference type="Proteomes" id="UP000637628">
    <property type="component" value="Unassembled WGS sequence"/>
</dbReference>
<dbReference type="PANTHER" id="PTHR42760">
    <property type="entry name" value="SHORT-CHAIN DEHYDROGENASES/REDUCTASES FAMILY MEMBER"/>
    <property type="match status" value="1"/>
</dbReference>
<protein>
    <submittedName>
        <fullName evidence="4">3-oxoacyl-ACP reductase</fullName>
    </submittedName>
</protein>
<name>A0ABQ3ZEI6_9ACTN</name>
<evidence type="ECO:0000256" key="2">
    <source>
        <dbReference type="ARBA" id="ARBA00023002"/>
    </source>
</evidence>
<proteinExistence type="inferred from homology"/>
<gene>
    <name evidence="4" type="primary">fabG_10</name>
    <name evidence="4" type="ORF">Adu01nite_93140</name>
</gene>
<dbReference type="PANTHER" id="PTHR42760:SF133">
    <property type="entry name" value="3-OXOACYL-[ACYL-CARRIER-PROTEIN] REDUCTASE"/>
    <property type="match status" value="1"/>
</dbReference>
<sequence length="256" mass="26165">MTAISNNTFPAAHADRRVEAMRRIVVTGAASGIGAAVTSALRAQGDEVVPLDSSAEAPFDVRDEQSWSDLALSLSGAPLHGLVNCAGATWRARLGEVRAADFERIQAVNVLGPLLAIQALSPLMPRGASIVNVGSLAAVQGHYPVAYTASKWSLRGLTHTACLALGPAGIRVNIVHPGFIDTPMTASASPAFREASIAATPLGRPGTPAEVAAVITFLLSDAAAYVTGAEIPVDGGTSSHGGAKPISDALFQQPST</sequence>
<keyword evidence="5" id="KW-1185">Reference proteome</keyword>
<keyword evidence="2" id="KW-0560">Oxidoreductase</keyword>
<evidence type="ECO:0000256" key="1">
    <source>
        <dbReference type="ARBA" id="ARBA00006484"/>
    </source>
</evidence>
<dbReference type="CDD" id="cd05233">
    <property type="entry name" value="SDR_c"/>
    <property type="match status" value="1"/>
</dbReference>
<evidence type="ECO:0000313" key="5">
    <source>
        <dbReference type="Proteomes" id="UP000637628"/>
    </source>
</evidence>
<feature type="region of interest" description="Disordered" evidence="3">
    <location>
        <begin position="236"/>
        <end position="256"/>
    </location>
</feature>
<dbReference type="InterPro" id="IPR036291">
    <property type="entry name" value="NAD(P)-bd_dom_sf"/>
</dbReference>
<dbReference type="InterPro" id="IPR002347">
    <property type="entry name" value="SDR_fam"/>
</dbReference>
<dbReference type="RefSeq" id="WP_203735800.1">
    <property type="nucleotide sequence ID" value="NZ_BAAATX010000075.1"/>
</dbReference>
<dbReference type="Gene3D" id="3.40.50.720">
    <property type="entry name" value="NAD(P)-binding Rossmann-like Domain"/>
    <property type="match status" value="1"/>
</dbReference>
<dbReference type="Pfam" id="PF13561">
    <property type="entry name" value="adh_short_C2"/>
    <property type="match status" value="1"/>
</dbReference>
<comment type="similarity">
    <text evidence="1">Belongs to the short-chain dehydrogenases/reductases (SDR) family.</text>
</comment>
<dbReference type="EMBL" id="BOML01000096">
    <property type="protein sequence ID" value="GIE07964.1"/>
    <property type="molecule type" value="Genomic_DNA"/>
</dbReference>